<comment type="caution">
    <text evidence="2">The sequence shown here is derived from an EMBL/GenBank/DDBJ whole genome shotgun (WGS) entry which is preliminary data.</text>
</comment>
<evidence type="ECO:0000313" key="2">
    <source>
        <dbReference type="EMBL" id="CAI0383206.1"/>
    </source>
</evidence>
<dbReference type="AlphaFoldDB" id="A0AAV0HD21"/>
<keyword evidence="1" id="KW-1133">Transmembrane helix</keyword>
<sequence length="83" mass="9242">MELVSVLPKSIVGVGFYSVTFSSFYSSFYIFLGLSSDYPPHLLGEDDGLLPFPTTTTKNLRNDKDEETVSCGSNREETCKLCF</sequence>
<accession>A0AAV0HD21</accession>
<reference evidence="2" key="1">
    <citation type="submission" date="2022-08" db="EMBL/GenBank/DDBJ databases">
        <authorList>
            <person name="Gutierrez-Valencia J."/>
        </authorList>
    </citation>
    <scope>NUCLEOTIDE SEQUENCE</scope>
</reference>
<organism evidence="2 3">
    <name type="scientific">Linum tenue</name>
    <dbReference type="NCBI Taxonomy" id="586396"/>
    <lineage>
        <taxon>Eukaryota</taxon>
        <taxon>Viridiplantae</taxon>
        <taxon>Streptophyta</taxon>
        <taxon>Embryophyta</taxon>
        <taxon>Tracheophyta</taxon>
        <taxon>Spermatophyta</taxon>
        <taxon>Magnoliopsida</taxon>
        <taxon>eudicotyledons</taxon>
        <taxon>Gunneridae</taxon>
        <taxon>Pentapetalae</taxon>
        <taxon>rosids</taxon>
        <taxon>fabids</taxon>
        <taxon>Malpighiales</taxon>
        <taxon>Linaceae</taxon>
        <taxon>Linum</taxon>
    </lineage>
</organism>
<gene>
    <name evidence="2" type="ORF">LITE_LOCUS3904</name>
</gene>
<keyword evidence="1" id="KW-0472">Membrane</keyword>
<dbReference type="Proteomes" id="UP001154282">
    <property type="component" value="Unassembled WGS sequence"/>
</dbReference>
<feature type="transmembrane region" description="Helical" evidence="1">
    <location>
        <begin position="12"/>
        <end position="32"/>
    </location>
</feature>
<keyword evidence="1" id="KW-0812">Transmembrane</keyword>
<name>A0AAV0HD21_9ROSI</name>
<proteinExistence type="predicted"/>
<evidence type="ECO:0008006" key="4">
    <source>
        <dbReference type="Google" id="ProtNLM"/>
    </source>
</evidence>
<evidence type="ECO:0000313" key="3">
    <source>
        <dbReference type="Proteomes" id="UP001154282"/>
    </source>
</evidence>
<keyword evidence="3" id="KW-1185">Reference proteome</keyword>
<dbReference type="EMBL" id="CAMGYJ010000002">
    <property type="protein sequence ID" value="CAI0383206.1"/>
    <property type="molecule type" value="Genomic_DNA"/>
</dbReference>
<protein>
    <recommendedName>
        <fullName evidence="4">Transmembrane protein</fullName>
    </recommendedName>
</protein>
<evidence type="ECO:0000256" key="1">
    <source>
        <dbReference type="SAM" id="Phobius"/>
    </source>
</evidence>